<dbReference type="SUPFAM" id="SSF56672">
    <property type="entry name" value="DNA/RNA polymerases"/>
    <property type="match status" value="1"/>
</dbReference>
<dbReference type="PANTHER" id="PTHR37984:SF5">
    <property type="entry name" value="PROTEIN NYNRIN-LIKE"/>
    <property type="match status" value="1"/>
</dbReference>
<dbReference type="GO" id="GO:0016787">
    <property type="term" value="F:hydrolase activity"/>
    <property type="evidence" value="ECO:0007669"/>
    <property type="project" value="UniProtKB-KW"/>
</dbReference>
<evidence type="ECO:0000256" key="8">
    <source>
        <dbReference type="PROSITE-ProRule" id="PRU00047"/>
    </source>
</evidence>
<evidence type="ECO:0000256" key="6">
    <source>
        <dbReference type="ARBA" id="ARBA00022801"/>
    </source>
</evidence>
<dbReference type="EMBL" id="BKCJ010002716">
    <property type="protein sequence ID" value="GEU50448.1"/>
    <property type="molecule type" value="Genomic_DNA"/>
</dbReference>
<dbReference type="GO" id="GO:0008270">
    <property type="term" value="F:zinc ion binding"/>
    <property type="evidence" value="ECO:0007669"/>
    <property type="project" value="UniProtKB-KW"/>
</dbReference>
<feature type="compositionally biased region" description="Basic and acidic residues" evidence="9">
    <location>
        <begin position="217"/>
        <end position="234"/>
    </location>
</feature>
<evidence type="ECO:0000256" key="7">
    <source>
        <dbReference type="ARBA" id="ARBA00022918"/>
    </source>
</evidence>
<feature type="compositionally biased region" description="Basic and acidic residues" evidence="9">
    <location>
        <begin position="467"/>
        <end position="487"/>
    </location>
</feature>
<dbReference type="InterPro" id="IPR056924">
    <property type="entry name" value="SH3_Tf2-1"/>
</dbReference>
<gene>
    <name evidence="12" type="ORF">Tci_022426</name>
</gene>
<dbReference type="Gene3D" id="2.40.70.10">
    <property type="entry name" value="Acid Proteases"/>
    <property type="match status" value="1"/>
</dbReference>
<dbReference type="InterPro" id="IPR043128">
    <property type="entry name" value="Rev_trsase/Diguanyl_cyclase"/>
</dbReference>
<evidence type="ECO:0000259" key="10">
    <source>
        <dbReference type="PROSITE" id="PS50158"/>
    </source>
</evidence>
<dbReference type="Gene3D" id="3.30.420.10">
    <property type="entry name" value="Ribonuclease H-like superfamily/Ribonuclease H"/>
    <property type="match status" value="1"/>
</dbReference>
<dbReference type="InterPro" id="IPR041373">
    <property type="entry name" value="RT_RNaseH"/>
</dbReference>
<sequence length="1288" mass="146830">MDLFGPTFVKSLNKKSYCLVVTDDYSRFSWVFFLATKDETSTILKTFITGIEIQTNHKVKIIRSDNETEFKNHDLNQFCGIKGIKREFSVARTPQQNEVAKRKNRTLIEVARTMLPDSLLPIPFWAKAVKTACYVQNRADEGFLIGYSVTSKAFRVFNSRTKIVQETLQINLLKNQPNGNQPNPSAGIQGNFDADADATFDVKDNKIKVHVSPSSSDKPRKHDEKAKREAKGKSPIDLSIGVRDLSDEFEEFSVNSTNMVNAASAPATVVGLNSTNSTNSFNAAGPSDNAVSLNLEISGKSSFVDPSQYLDDPDMPAFEDIIYLNDEEYVGAEAKFYNLETSITVSPILTTKVYKDHPISQIIGTYSGGRHSSGFGFIQGMSWVDFKALLMEEFCLSNKMENLESEFWNHTMVGANHAWYIDWFHELAKLVPHLVTPKSKCIGSVILKAGILTDEVVRCGTLTKSSEKRKEVKETSKQGGSREDNKKAKVGKGFMATTPPRNVNVGAYLKDCKALVKQVAPVSAVRMENNQRVCYECGSSEHLRNTCPKLNRAPGQAGNHLALEGNRNTQNNRNQAKGRAFCVNAVNALQDPYIMTGTFSLNDHFATVLFDNGDDFNFTSTIFTPLLNLKPSIISHGYVIKVANGKKEKVDRIIRDCKLELGNSLFIIDLIPLGHGSFDVIVGMNWLSKNKAEIVCHEKVVRIPLGGEDLLGLPPQRQVEFRIDLILEATLLAKSQYQLTPSEMQDLSKQLQELQDKGFIRPSHSSWGAPVLFAKKKNGSMRMCIDYRKTKEDHEVHLKLVLELLKKEKLYAKFSKCEFWLEEVHFLGHVVNQNGIHVDPSKIEVVKNWKAPTTPSEIQSFLGLAGYYRRLIANFSKIAKPLTLLTHKNKKYEWGVEQEEAFQTLKDNLCNDPILSLLDRIKDFVVYCDASNQRLCTHTKRQARQLKIHEKNYTTHNLELGAVVFAFKTWRHYLYETKSVIYTDHKSLQHIFDQKELNMRQRRWIELFSDYECEIRYYLAQSEAFKEENALAQRLHGLDQQMKRKEYESLYFMDHIWVSLVGGVRTIIMDEAHKTRSRCTVYILFLENITESFRNMIGYEYDLSSSDGRTKSPILWAEIRESRLIGSKLVQETSDKVVLIKEKLKAARDRQKSYADNRRKPLEFEVGGQVLLKVSPWKIVIRFRKKGKLASRYVRPFKIIERIGPVAYRLRLPEELSCVHDTFHVSNLKKCLVDANLHVPLDEIEIDKTLRFVEELVEIMDREVKSLKCSKIPIVKVCWNSKRGLEFT</sequence>
<accession>A0A6L2KLY2</accession>
<dbReference type="EC" id="2.7.7.49" evidence="1"/>
<evidence type="ECO:0000256" key="9">
    <source>
        <dbReference type="SAM" id="MobiDB-lite"/>
    </source>
</evidence>
<evidence type="ECO:0000256" key="2">
    <source>
        <dbReference type="ARBA" id="ARBA00022679"/>
    </source>
</evidence>
<dbReference type="InterPro" id="IPR001878">
    <property type="entry name" value="Znf_CCHC"/>
</dbReference>
<dbReference type="CDD" id="cd00303">
    <property type="entry name" value="retropepsin_like"/>
    <property type="match status" value="1"/>
</dbReference>
<keyword evidence="8" id="KW-0862">Zinc</keyword>
<dbReference type="GO" id="GO:0003964">
    <property type="term" value="F:RNA-directed DNA polymerase activity"/>
    <property type="evidence" value="ECO:0007669"/>
    <property type="project" value="UniProtKB-KW"/>
</dbReference>
<evidence type="ECO:0000256" key="5">
    <source>
        <dbReference type="ARBA" id="ARBA00022759"/>
    </source>
</evidence>
<evidence type="ECO:0000256" key="3">
    <source>
        <dbReference type="ARBA" id="ARBA00022695"/>
    </source>
</evidence>
<evidence type="ECO:0000256" key="1">
    <source>
        <dbReference type="ARBA" id="ARBA00012493"/>
    </source>
</evidence>
<proteinExistence type="predicted"/>
<dbReference type="GO" id="GO:0015074">
    <property type="term" value="P:DNA integration"/>
    <property type="evidence" value="ECO:0007669"/>
    <property type="project" value="InterPro"/>
</dbReference>
<keyword evidence="2" id="KW-0808">Transferase</keyword>
<dbReference type="InterPro" id="IPR036397">
    <property type="entry name" value="RNaseH_sf"/>
</dbReference>
<dbReference type="PANTHER" id="PTHR37984">
    <property type="entry name" value="PROTEIN CBG26694"/>
    <property type="match status" value="1"/>
</dbReference>
<keyword evidence="6" id="KW-0378">Hydrolase</keyword>
<dbReference type="Gene3D" id="3.30.70.270">
    <property type="match status" value="2"/>
</dbReference>
<evidence type="ECO:0000259" key="11">
    <source>
        <dbReference type="PROSITE" id="PS50994"/>
    </source>
</evidence>
<dbReference type="Pfam" id="PF24626">
    <property type="entry name" value="SH3_Tf2-1"/>
    <property type="match status" value="1"/>
</dbReference>
<keyword evidence="3" id="KW-0548">Nucleotidyltransferase</keyword>
<dbReference type="Gene3D" id="3.10.10.10">
    <property type="entry name" value="HIV Type 1 Reverse Transcriptase, subunit A, domain 1"/>
    <property type="match status" value="1"/>
</dbReference>
<organism evidence="12">
    <name type="scientific">Tanacetum cinerariifolium</name>
    <name type="common">Dalmatian daisy</name>
    <name type="synonym">Chrysanthemum cinerariifolium</name>
    <dbReference type="NCBI Taxonomy" id="118510"/>
    <lineage>
        <taxon>Eukaryota</taxon>
        <taxon>Viridiplantae</taxon>
        <taxon>Streptophyta</taxon>
        <taxon>Embryophyta</taxon>
        <taxon>Tracheophyta</taxon>
        <taxon>Spermatophyta</taxon>
        <taxon>Magnoliopsida</taxon>
        <taxon>eudicotyledons</taxon>
        <taxon>Gunneridae</taxon>
        <taxon>Pentapetalae</taxon>
        <taxon>asterids</taxon>
        <taxon>campanulids</taxon>
        <taxon>Asterales</taxon>
        <taxon>Asteraceae</taxon>
        <taxon>Asteroideae</taxon>
        <taxon>Anthemideae</taxon>
        <taxon>Anthemidinae</taxon>
        <taxon>Tanacetum</taxon>
    </lineage>
</organism>
<feature type="region of interest" description="Disordered" evidence="9">
    <location>
        <begin position="467"/>
        <end position="495"/>
    </location>
</feature>
<feature type="region of interest" description="Disordered" evidence="9">
    <location>
        <begin position="207"/>
        <end position="234"/>
    </location>
</feature>
<dbReference type="InterPro" id="IPR021109">
    <property type="entry name" value="Peptidase_aspartic_dom_sf"/>
</dbReference>
<reference evidence="12" key="1">
    <citation type="journal article" date="2019" name="Sci. Rep.">
        <title>Draft genome of Tanacetum cinerariifolium, the natural source of mosquito coil.</title>
        <authorList>
            <person name="Yamashiro T."/>
            <person name="Shiraishi A."/>
            <person name="Satake H."/>
            <person name="Nakayama K."/>
        </authorList>
    </citation>
    <scope>NUCLEOTIDE SEQUENCE</scope>
</reference>
<keyword evidence="4" id="KW-0540">Nuclease</keyword>
<dbReference type="GO" id="GO:0003676">
    <property type="term" value="F:nucleic acid binding"/>
    <property type="evidence" value="ECO:0007669"/>
    <property type="project" value="InterPro"/>
</dbReference>
<feature type="domain" description="Integrase catalytic" evidence="11">
    <location>
        <begin position="1"/>
        <end position="157"/>
    </location>
</feature>
<keyword evidence="8" id="KW-0863">Zinc-finger</keyword>
<keyword evidence="5" id="KW-0255">Endonuclease</keyword>
<dbReference type="FunFam" id="3.30.70.270:FF:000026">
    <property type="entry name" value="Transposon Ty3-G Gag-Pol polyprotein"/>
    <property type="match status" value="1"/>
</dbReference>
<dbReference type="CDD" id="cd09274">
    <property type="entry name" value="RNase_HI_RT_Ty3"/>
    <property type="match status" value="1"/>
</dbReference>
<dbReference type="SUPFAM" id="SSF53098">
    <property type="entry name" value="Ribonuclease H-like"/>
    <property type="match status" value="1"/>
</dbReference>
<keyword evidence="8" id="KW-0479">Metal-binding</keyword>
<protein>
    <recommendedName>
        <fullName evidence="1">RNA-directed DNA polymerase</fullName>
        <ecNumber evidence="1">2.7.7.49</ecNumber>
    </recommendedName>
</protein>
<dbReference type="Pfam" id="PF08284">
    <property type="entry name" value="RVP_2"/>
    <property type="match status" value="1"/>
</dbReference>
<evidence type="ECO:0000256" key="4">
    <source>
        <dbReference type="ARBA" id="ARBA00022722"/>
    </source>
</evidence>
<dbReference type="Pfam" id="PF17917">
    <property type="entry name" value="RT_RNaseH"/>
    <property type="match status" value="1"/>
</dbReference>
<name>A0A6L2KLY2_TANCI</name>
<dbReference type="GO" id="GO:0004519">
    <property type="term" value="F:endonuclease activity"/>
    <property type="evidence" value="ECO:0007669"/>
    <property type="project" value="UniProtKB-KW"/>
</dbReference>
<feature type="domain" description="CCHC-type" evidence="10">
    <location>
        <begin position="534"/>
        <end position="549"/>
    </location>
</feature>
<dbReference type="PROSITE" id="PS50994">
    <property type="entry name" value="INTEGRASE"/>
    <property type="match status" value="1"/>
</dbReference>
<dbReference type="Pfam" id="PF00665">
    <property type="entry name" value="rve"/>
    <property type="match status" value="1"/>
</dbReference>
<dbReference type="InterPro" id="IPR001584">
    <property type="entry name" value="Integrase_cat-core"/>
</dbReference>
<dbReference type="PROSITE" id="PS50158">
    <property type="entry name" value="ZF_CCHC"/>
    <property type="match status" value="1"/>
</dbReference>
<keyword evidence="7 12" id="KW-0695">RNA-directed DNA polymerase</keyword>
<evidence type="ECO:0000313" key="12">
    <source>
        <dbReference type="EMBL" id="GEU50448.1"/>
    </source>
</evidence>
<dbReference type="InterPro" id="IPR043502">
    <property type="entry name" value="DNA/RNA_pol_sf"/>
</dbReference>
<dbReference type="InterPro" id="IPR012337">
    <property type="entry name" value="RNaseH-like_sf"/>
</dbReference>
<dbReference type="InterPro" id="IPR050951">
    <property type="entry name" value="Retrovirus_Pol_polyprotein"/>
</dbReference>
<comment type="caution">
    <text evidence="12">The sequence shown here is derived from an EMBL/GenBank/DDBJ whole genome shotgun (WGS) entry which is preliminary data.</text>
</comment>